<evidence type="ECO:0000256" key="2">
    <source>
        <dbReference type="ARBA" id="ARBA00022670"/>
    </source>
</evidence>
<dbReference type="SMART" id="SM00645">
    <property type="entry name" value="Pept_C1"/>
    <property type="match status" value="1"/>
</dbReference>
<evidence type="ECO:0000313" key="9">
    <source>
        <dbReference type="Proteomes" id="UP001159405"/>
    </source>
</evidence>
<dbReference type="InterPro" id="IPR013128">
    <property type="entry name" value="Peptidase_C1A"/>
</dbReference>
<dbReference type="Gene3D" id="3.90.70.10">
    <property type="entry name" value="Cysteine proteinases"/>
    <property type="match status" value="1"/>
</dbReference>
<organism evidence="8 9">
    <name type="scientific">Porites lobata</name>
    <dbReference type="NCBI Taxonomy" id="104759"/>
    <lineage>
        <taxon>Eukaryota</taxon>
        <taxon>Metazoa</taxon>
        <taxon>Cnidaria</taxon>
        <taxon>Anthozoa</taxon>
        <taxon>Hexacorallia</taxon>
        <taxon>Scleractinia</taxon>
        <taxon>Fungiina</taxon>
        <taxon>Poritidae</taxon>
        <taxon>Porites</taxon>
    </lineage>
</organism>
<keyword evidence="3" id="KW-0378">Hydrolase</keyword>
<dbReference type="InterPro" id="IPR000169">
    <property type="entry name" value="Pept_cys_AS"/>
</dbReference>
<dbReference type="InterPro" id="IPR025660">
    <property type="entry name" value="Pept_his_AS"/>
</dbReference>
<evidence type="ECO:0000256" key="5">
    <source>
        <dbReference type="ARBA" id="ARBA00023157"/>
    </source>
</evidence>
<keyword evidence="5" id="KW-1015">Disulfide bond</keyword>
<dbReference type="Pfam" id="PF00112">
    <property type="entry name" value="Peptidase_C1"/>
    <property type="match status" value="1"/>
</dbReference>
<dbReference type="InterPro" id="IPR000668">
    <property type="entry name" value="Peptidase_C1A_C"/>
</dbReference>
<dbReference type="InterPro" id="IPR025661">
    <property type="entry name" value="Pept_asp_AS"/>
</dbReference>
<evidence type="ECO:0000313" key="8">
    <source>
        <dbReference type="EMBL" id="CAH3167488.1"/>
    </source>
</evidence>
<dbReference type="SUPFAM" id="SSF54001">
    <property type="entry name" value="Cysteine proteinases"/>
    <property type="match status" value="1"/>
</dbReference>
<feature type="domain" description="Peptidase C1A papain C-terminal" evidence="7">
    <location>
        <begin position="86"/>
        <end position="311"/>
    </location>
</feature>
<evidence type="ECO:0000256" key="4">
    <source>
        <dbReference type="ARBA" id="ARBA00022807"/>
    </source>
</evidence>
<proteinExistence type="inferred from homology"/>
<gene>
    <name evidence="8" type="ORF">PLOB_00008834</name>
</gene>
<sequence length="314" mass="34509">MHRIIVLLLLESVCSSVSGKKNEKFIVSSLEMAEEINTMNIGWKATVYKQFAGMDWSDAKKMLGSYGPWPKDSPPKLVKQDVASEIPDSFDARTKWPGSIHAIRNQGDCGSCWAFGASEALSDRFAVVSSNRINVVLSAQQLVDCNTVNDGCNGGWPLKAWQYMSEVGLLTVQCYGEYTAKTGTCRFNGSSITQCPSGYGTPRFYKAENAYTVKQSVEAIQTEIMTNGPVEADFTVYQDFFSYRSGVYIHTSGQQVGGHAIKMLGWGRSSEGVDYWICANSWGPKWGMDGFFYIRRGTNECGIESGVTAGIPAL</sequence>
<comment type="similarity">
    <text evidence="1">Belongs to the peptidase C1 family.</text>
</comment>
<reference evidence="8 9" key="1">
    <citation type="submission" date="2022-05" db="EMBL/GenBank/DDBJ databases">
        <authorList>
            <consortium name="Genoscope - CEA"/>
            <person name="William W."/>
        </authorList>
    </citation>
    <scope>NUCLEOTIDE SEQUENCE [LARGE SCALE GENOMIC DNA]</scope>
</reference>
<dbReference type="PROSITE" id="PS00639">
    <property type="entry name" value="THIOL_PROTEASE_HIS"/>
    <property type="match status" value="1"/>
</dbReference>
<dbReference type="PROSITE" id="PS00139">
    <property type="entry name" value="THIOL_PROTEASE_CYS"/>
    <property type="match status" value="1"/>
</dbReference>
<evidence type="ECO:0000256" key="6">
    <source>
        <dbReference type="SAM" id="SignalP"/>
    </source>
</evidence>
<keyword evidence="6" id="KW-0732">Signal</keyword>
<comment type="caution">
    <text evidence="8">The sequence shown here is derived from an EMBL/GenBank/DDBJ whole genome shotgun (WGS) entry which is preliminary data.</text>
</comment>
<keyword evidence="4" id="KW-0788">Thiol protease</keyword>
<keyword evidence="2" id="KW-0645">Protease</keyword>
<dbReference type="Proteomes" id="UP001159405">
    <property type="component" value="Unassembled WGS sequence"/>
</dbReference>
<evidence type="ECO:0000256" key="3">
    <source>
        <dbReference type="ARBA" id="ARBA00022801"/>
    </source>
</evidence>
<accession>A0ABN8QSQ9</accession>
<name>A0ABN8QSQ9_9CNID</name>
<evidence type="ECO:0000256" key="1">
    <source>
        <dbReference type="ARBA" id="ARBA00008455"/>
    </source>
</evidence>
<keyword evidence="9" id="KW-1185">Reference proteome</keyword>
<dbReference type="InterPro" id="IPR038765">
    <property type="entry name" value="Papain-like_cys_pep_sf"/>
</dbReference>
<dbReference type="CDD" id="cd02620">
    <property type="entry name" value="Peptidase_C1A_CathepsinB"/>
    <property type="match status" value="1"/>
</dbReference>
<dbReference type="PANTHER" id="PTHR12411">
    <property type="entry name" value="CYSTEINE PROTEASE FAMILY C1-RELATED"/>
    <property type="match status" value="1"/>
</dbReference>
<evidence type="ECO:0000259" key="7">
    <source>
        <dbReference type="SMART" id="SM00645"/>
    </source>
</evidence>
<dbReference type="EMBL" id="CALNXK010000141">
    <property type="protein sequence ID" value="CAH3167488.1"/>
    <property type="molecule type" value="Genomic_DNA"/>
</dbReference>
<dbReference type="PROSITE" id="PS00640">
    <property type="entry name" value="THIOL_PROTEASE_ASN"/>
    <property type="match status" value="1"/>
</dbReference>
<dbReference type="PRINTS" id="PR00705">
    <property type="entry name" value="PAPAIN"/>
</dbReference>
<feature type="chain" id="PRO_5046531913" description="Peptidase C1A papain C-terminal domain-containing protein" evidence="6">
    <location>
        <begin position="20"/>
        <end position="314"/>
    </location>
</feature>
<protein>
    <recommendedName>
        <fullName evidence="7">Peptidase C1A papain C-terminal domain-containing protein</fullName>
    </recommendedName>
</protein>
<feature type="signal peptide" evidence="6">
    <location>
        <begin position="1"/>
        <end position="19"/>
    </location>
</feature>